<keyword evidence="1" id="KW-1133">Transmembrane helix</keyword>
<feature type="transmembrane region" description="Helical" evidence="1">
    <location>
        <begin position="12"/>
        <end position="32"/>
    </location>
</feature>
<feature type="transmembrane region" description="Helical" evidence="1">
    <location>
        <begin position="236"/>
        <end position="265"/>
    </location>
</feature>
<dbReference type="OrthoDB" id="419711at2759"/>
<accession>A0A7J7MNS4</accession>
<evidence type="ECO:0000313" key="3">
    <source>
        <dbReference type="Proteomes" id="UP000541444"/>
    </source>
</evidence>
<protein>
    <recommendedName>
        <fullName evidence="4">Transmembrane protein</fullName>
    </recommendedName>
</protein>
<evidence type="ECO:0000313" key="2">
    <source>
        <dbReference type="EMBL" id="KAF6156536.1"/>
    </source>
</evidence>
<organism evidence="2 3">
    <name type="scientific">Kingdonia uniflora</name>
    <dbReference type="NCBI Taxonomy" id="39325"/>
    <lineage>
        <taxon>Eukaryota</taxon>
        <taxon>Viridiplantae</taxon>
        <taxon>Streptophyta</taxon>
        <taxon>Embryophyta</taxon>
        <taxon>Tracheophyta</taxon>
        <taxon>Spermatophyta</taxon>
        <taxon>Magnoliopsida</taxon>
        <taxon>Ranunculales</taxon>
        <taxon>Circaeasteraceae</taxon>
        <taxon>Kingdonia</taxon>
    </lineage>
</organism>
<reference evidence="2 3" key="1">
    <citation type="journal article" date="2020" name="IScience">
        <title>Genome Sequencing of the Endangered Kingdonia uniflora (Circaeasteraceae, Ranunculales) Reveals Potential Mechanisms of Evolutionary Specialization.</title>
        <authorList>
            <person name="Sun Y."/>
            <person name="Deng T."/>
            <person name="Zhang A."/>
            <person name="Moore M.J."/>
            <person name="Landis J.B."/>
            <person name="Lin N."/>
            <person name="Zhang H."/>
            <person name="Zhang X."/>
            <person name="Huang J."/>
            <person name="Zhang X."/>
            <person name="Sun H."/>
            <person name="Wang H."/>
        </authorList>
    </citation>
    <scope>NUCLEOTIDE SEQUENCE [LARGE SCALE GENOMIC DNA]</scope>
    <source>
        <strain evidence="2">TB1705</strain>
        <tissue evidence="2">Leaf</tissue>
    </source>
</reference>
<evidence type="ECO:0008006" key="4">
    <source>
        <dbReference type="Google" id="ProtNLM"/>
    </source>
</evidence>
<dbReference type="PANTHER" id="PTHR12242">
    <property type="entry name" value="OS02G0130600 PROTEIN-RELATED"/>
    <property type="match status" value="1"/>
</dbReference>
<keyword evidence="1" id="KW-0472">Membrane</keyword>
<feature type="transmembrane region" description="Helical" evidence="1">
    <location>
        <begin position="277"/>
        <end position="297"/>
    </location>
</feature>
<keyword evidence="3" id="KW-1185">Reference proteome</keyword>
<comment type="caution">
    <text evidence="2">The sequence shown here is derived from an EMBL/GenBank/DDBJ whole genome shotgun (WGS) entry which is preliminary data.</text>
</comment>
<proteinExistence type="predicted"/>
<dbReference type="AlphaFoldDB" id="A0A7J7MNS4"/>
<evidence type="ECO:0000256" key="1">
    <source>
        <dbReference type="SAM" id="Phobius"/>
    </source>
</evidence>
<dbReference type="Proteomes" id="UP000541444">
    <property type="component" value="Unassembled WGS sequence"/>
</dbReference>
<feature type="transmembrane region" description="Helical" evidence="1">
    <location>
        <begin position="82"/>
        <end position="105"/>
    </location>
</feature>
<dbReference type="EMBL" id="JACGCM010001329">
    <property type="protein sequence ID" value="KAF6156536.1"/>
    <property type="molecule type" value="Genomic_DNA"/>
</dbReference>
<sequence>METSLDYWLHWQVPVCALIIIIPTITASILIYRSKRAPLKHSDIWVPCWRGLNPVYLLIYRVLVLVIMFELLYRVAAQDGAFAFYFYTQWTFVLVMVYFALGAIISSNESWKCATKPVSLIEERDGFLQTDVRRNVQIRYEEKGVEQRAGFFDHMMQIVFQASLSNLILSLRKFPNIEHICAGAAMLTDIVFWGLLLPFQSGGDFTLDLLMTCMHSLNAVFLLLDTSVNNLRFPWFGLVYFILFSAAYITFQWVLHACGFSWWPYAFLEISTPWAPLWYFAIALVHIPCYWFFVLVVNAKNSIFSRLFPNAYIRSF</sequence>
<gene>
    <name evidence="2" type="ORF">GIB67_011337</name>
</gene>
<dbReference type="PANTHER" id="PTHR12242:SF38">
    <property type="entry name" value="TRANSMEMBRANE PROTEIN"/>
    <property type="match status" value="1"/>
</dbReference>
<feature type="transmembrane region" description="Helical" evidence="1">
    <location>
        <begin position="53"/>
        <end position="76"/>
    </location>
</feature>
<dbReference type="GO" id="GO:0016020">
    <property type="term" value="C:membrane"/>
    <property type="evidence" value="ECO:0007669"/>
    <property type="project" value="TreeGrafter"/>
</dbReference>
<keyword evidence="1" id="KW-0812">Transmembrane</keyword>
<name>A0A7J7MNS4_9MAGN</name>